<protein>
    <submittedName>
        <fullName evidence="2">Uncharacterized protein</fullName>
    </submittedName>
</protein>
<evidence type="ECO:0000256" key="1">
    <source>
        <dbReference type="SAM" id="Phobius"/>
    </source>
</evidence>
<gene>
    <name evidence="2" type="ORF">KIL84_017871</name>
</gene>
<dbReference type="Proteomes" id="UP000827986">
    <property type="component" value="Unassembled WGS sequence"/>
</dbReference>
<keyword evidence="1" id="KW-0472">Membrane</keyword>
<comment type="caution">
    <text evidence="2">The sequence shown here is derived from an EMBL/GenBank/DDBJ whole genome shotgun (WGS) entry which is preliminary data.</text>
</comment>
<keyword evidence="3" id="KW-1185">Reference proteome</keyword>
<evidence type="ECO:0000313" key="3">
    <source>
        <dbReference type="Proteomes" id="UP000827986"/>
    </source>
</evidence>
<accession>A0A9D3X725</accession>
<keyword evidence="1" id="KW-0812">Transmembrane</keyword>
<proteinExistence type="predicted"/>
<name>A0A9D3X725_9SAUR</name>
<sequence>MWQKWVSRNLQVAICFSRMLRRYTCQAGDFQAVDGKRYRRNDDYRPSTMVINTMLVLLSLLFLYAAALVPRTHLSGPVAAQIPARTCCLVKSWCFWNLDSQSKFSSQQAREVREGFFPFSFCFVRPRKISMGKERGWTQMMKKRVPKKFSDCWWLCLINRCQVGADRVAGFPFSLQIKATRAF</sequence>
<dbReference type="AlphaFoldDB" id="A0A9D3X725"/>
<reference evidence="2" key="1">
    <citation type="submission" date="2021-09" db="EMBL/GenBank/DDBJ databases">
        <title>The genome of Mauremys mutica provides insights into the evolution of semi-aquatic lifestyle.</title>
        <authorList>
            <person name="Gong S."/>
            <person name="Gao Y."/>
        </authorList>
    </citation>
    <scope>NUCLEOTIDE SEQUENCE</scope>
    <source>
        <strain evidence="2">MM-2020</strain>
        <tissue evidence="2">Muscle</tissue>
    </source>
</reference>
<keyword evidence="1" id="KW-1133">Transmembrane helix</keyword>
<evidence type="ECO:0000313" key="2">
    <source>
        <dbReference type="EMBL" id="KAH1174032.1"/>
    </source>
</evidence>
<dbReference type="EMBL" id="JAHDVG010000482">
    <property type="protein sequence ID" value="KAH1174032.1"/>
    <property type="molecule type" value="Genomic_DNA"/>
</dbReference>
<organism evidence="2 3">
    <name type="scientific">Mauremys mutica</name>
    <name type="common">yellowpond turtle</name>
    <dbReference type="NCBI Taxonomy" id="74926"/>
    <lineage>
        <taxon>Eukaryota</taxon>
        <taxon>Metazoa</taxon>
        <taxon>Chordata</taxon>
        <taxon>Craniata</taxon>
        <taxon>Vertebrata</taxon>
        <taxon>Euteleostomi</taxon>
        <taxon>Archelosauria</taxon>
        <taxon>Testudinata</taxon>
        <taxon>Testudines</taxon>
        <taxon>Cryptodira</taxon>
        <taxon>Durocryptodira</taxon>
        <taxon>Testudinoidea</taxon>
        <taxon>Geoemydidae</taxon>
        <taxon>Geoemydinae</taxon>
        <taxon>Mauremys</taxon>
    </lineage>
</organism>
<feature type="transmembrane region" description="Helical" evidence="1">
    <location>
        <begin position="49"/>
        <end position="69"/>
    </location>
</feature>